<dbReference type="AlphaFoldDB" id="A0A816KBZ8"/>
<sequence>MIYSSRYCPLSRPNVPWLRAFCLNDGCLFGHWWQVLSLRISQRRKMKRLMKSMSEACRSLCQGLCYLHKAAVLERFHLNSTSECSAWEIGLWVRIAVDRFGDSFRSSLSVKLSIPHEVAPSICQVLRR</sequence>
<evidence type="ECO:0000313" key="1">
    <source>
        <dbReference type="EMBL" id="CAF1893650.1"/>
    </source>
</evidence>
<name>A0A816KBZ8_BRANA</name>
<proteinExistence type="predicted"/>
<reference evidence="1" key="1">
    <citation type="submission" date="2021-01" db="EMBL/GenBank/DDBJ databases">
        <authorList>
            <consortium name="Genoscope - CEA"/>
            <person name="William W."/>
        </authorList>
    </citation>
    <scope>NUCLEOTIDE SEQUENCE</scope>
</reference>
<gene>
    <name evidence="1" type="ORF">DARMORV10_C02P14920.1</name>
</gene>
<dbReference type="EMBL" id="HG994366">
    <property type="protein sequence ID" value="CAF1893650.1"/>
    <property type="molecule type" value="Genomic_DNA"/>
</dbReference>
<dbReference type="Proteomes" id="UP001295469">
    <property type="component" value="Chromosome C02"/>
</dbReference>
<accession>A0A816KBZ8</accession>
<protein>
    <submittedName>
        <fullName evidence="1">(rape) hypothetical protein</fullName>
    </submittedName>
</protein>
<organism evidence="1">
    <name type="scientific">Brassica napus</name>
    <name type="common">Rape</name>
    <dbReference type="NCBI Taxonomy" id="3708"/>
    <lineage>
        <taxon>Eukaryota</taxon>
        <taxon>Viridiplantae</taxon>
        <taxon>Streptophyta</taxon>
        <taxon>Embryophyta</taxon>
        <taxon>Tracheophyta</taxon>
        <taxon>Spermatophyta</taxon>
        <taxon>Magnoliopsida</taxon>
        <taxon>eudicotyledons</taxon>
        <taxon>Gunneridae</taxon>
        <taxon>Pentapetalae</taxon>
        <taxon>rosids</taxon>
        <taxon>malvids</taxon>
        <taxon>Brassicales</taxon>
        <taxon>Brassicaceae</taxon>
        <taxon>Brassiceae</taxon>
        <taxon>Brassica</taxon>
    </lineage>
</organism>